<protein>
    <submittedName>
        <fullName evidence="1">Uncharacterized protein</fullName>
    </submittedName>
</protein>
<dbReference type="EMBL" id="LAZR01048644">
    <property type="protein sequence ID" value="KKK91453.1"/>
    <property type="molecule type" value="Genomic_DNA"/>
</dbReference>
<organism evidence="1">
    <name type="scientific">marine sediment metagenome</name>
    <dbReference type="NCBI Taxonomy" id="412755"/>
    <lineage>
        <taxon>unclassified sequences</taxon>
        <taxon>metagenomes</taxon>
        <taxon>ecological metagenomes</taxon>
    </lineage>
</organism>
<gene>
    <name evidence="1" type="ORF">LCGC14_2712830</name>
</gene>
<reference evidence="1" key="1">
    <citation type="journal article" date="2015" name="Nature">
        <title>Complex archaea that bridge the gap between prokaryotes and eukaryotes.</title>
        <authorList>
            <person name="Spang A."/>
            <person name="Saw J.H."/>
            <person name="Jorgensen S.L."/>
            <person name="Zaremba-Niedzwiedzka K."/>
            <person name="Martijn J."/>
            <person name="Lind A.E."/>
            <person name="van Eijk R."/>
            <person name="Schleper C."/>
            <person name="Guy L."/>
            <person name="Ettema T.J."/>
        </authorList>
    </citation>
    <scope>NUCLEOTIDE SEQUENCE</scope>
</reference>
<sequence>KIPLIKENGIIVVVDSFVLAKCFLLLKVFLRFLNPEISNLVLVSLHYLHTLNY</sequence>
<accession>A0A0F8ZCJ0</accession>
<comment type="caution">
    <text evidence="1">The sequence shown here is derived from an EMBL/GenBank/DDBJ whole genome shotgun (WGS) entry which is preliminary data.</text>
</comment>
<evidence type="ECO:0000313" key="1">
    <source>
        <dbReference type="EMBL" id="KKK91453.1"/>
    </source>
</evidence>
<proteinExistence type="predicted"/>
<feature type="non-terminal residue" evidence="1">
    <location>
        <position position="1"/>
    </location>
</feature>
<dbReference type="AlphaFoldDB" id="A0A0F8ZCJ0"/>
<name>A0A0F8ZCJ0_9ZZZZ</name>